<keyword evidence="2" id="KW-1185">Reference proteome</keyword>
<accession>A0A8H6IU46</accession>
<protein>
    <submittedName>
        <fullName evidence="1">Uncharacterized protein</fullName>
    </submittedName>
</protein>
<dbReference type="EMBL" id="WIGN01000358">
    <property type="protein sequence ID" value="KAF6797053.1"/>
    <property type="molecule type" value="Genomic_DNA"/>
</dbReference>
<name>A0A8H6IU46_9PEZI</name>
<sequence length="94" mass="10791">MRGYVEIATRLATLEPCHFPFWLLHQARCTKLNGKAQQYVGVNSAVDYAIKVVDLEKDEEKGAIKLFSRLDLEPIQAVMKGLDKWVEHDAQQNY</sequence>
<evidence type="ECO:0000313" key="2">
    <source>
        <dbReference type="Proteomes" id="UP000652219"/>
    </source>
</evidence>
<dbReference type="Proteomes" id="UP000652219">
    <property type="component" value="Unassembled WGS sequence"/>
</dbReference>
<evidence type="ECO:0000313" key="1">
    <source>
        <dbReference type="EMBL" id="KAF6797053.1"/>
    </source>
</evidence>
<comment type="caution">
    <text evidence="1">The sequence shown here is derived from an EMBL/GenBank/DDBJ whole genome shotgun (WGS) entry which is preliminary data.</text>
</comment>
<proteinExistence type="predicted"/>
<organism evidence="1 2">
    <name type="scientific">Colletotrichum sojae</name>
    <dbReference type="NCBI Taxonomy" id="2175907"/>
    <lineage>
        <taxon>Eukaryota</taxon>
        <taxon>Fungi</taxon>
        <taxon>Dikarya</taxon>
        <taxon>Ascomycota</taxon>
        <taxon>Pezizomycotina</taxon>
        <taxon>Sordariomycetes</taxon>
        <taxon>Hypocreomycetidae</taxon>
        <taxon>Glomerellales</taxon>
        <taxon>Glomerellaceae</taxon>
        <taxon>Colletotrichum</taxon>
        <taxon>Colletotrichum orchidearum species complex</taxon>
    </lineage>
</organism>
<reference evidence="1 2" key="1">
    <citation type="journal article" date="2020" name="Phytopathology">
        <title>Genome Sequence Resources of Colletotrichum truncatum, C. plurivorum, C. musicola, and C. sojae: Four Species Pathogenic to Soybean (Glycine max).</title>
        <authorList>
            <person name="Rogerio F."/>
            <person name="Boufleur T.R."/>
            <person name="Ciampi-Guillardi M."/>
            <person name="Sukno S.A."/>
            <person name="Thon M.R."/>
            <person name="Massola Junior N.S."/>
            <person name="Baroncelli R."/>
        </authorList>
    </citation>
    <scope>NUCLEOTIDE SEQUENCE [LARGE SCALE GENOMIC DNA]</scope>
    <source>
        <strain evidence="1 2">LFN0009</strain>
    </source>
</reference>
<dbReference type="AlphaFoldDB" id="A0A8H6IU46"/>
<gene>
    <name evidence="1" type="ORF">CSOJ01_13035</name>
</gene>